<evidence type="ECO:0000256" key="1">
    <source>
        <dbReference type="SAM" id="Coils"/>
    </source>
</evidence>
<proteinExistence type="predicted"/>
<organism evidence="3 4">
    <name type="scientific">Streptococcus oralis subsp. dentisani</name>
    <dbReference type="NCBI Taxonomy" id="1458253"/>
    <lineage>
        <taxon>Bacteria</taxon>
        <taxon>Bacillati</taxon>
        <taxon>Bacillota</taxon>
        <taxon>Bacilli</taxon>
        <taxon>Lactobacillales</taxon>
        <taxon>Streptococcaceae</taxon>
        <taxon>Streptococcus</taxon>
    </lineage>
</organism>
<feature type="transmembrane region" description="Helical" evidence="2">
    <location>
        <begin position="111"/>
        <end position="130"/>
    </location>
</feature>
<reference evidence="3 4" key="1">
    <citation type="journal article" date="2016" name="Eur. J. Clin. Microbiol. Infect. Dis.">
        <title>Whole genome sequencing as a tool for phylogenetic analysis of clinical strains of Mitis group streptococci.</title>
        <authorList>
            <person name="Rasmussen L.H."/>
            <person name="Dargis R."/>
            <person name="Hojholt K."/>
            <person name="Christensen J.J."/>
            <person name="Skovgaard O."/>
            <person name="Justesen U.S."/>
            <person name="Rosenvinge F.S."/>
            <person name="Moser C."/>
            <person name="Lukjancenko O."/>
            <person name="Rasmussen S."/>
            <person name="Nielsen X.C."/>
        </authorList>
    </citation>
    <scope>NUCLEOTIDE SEQUENCE [LARGE SCALE GENOMIC DNA]</scope>
    <source>
        <strain evidence="3 4">RH_9883_08</strain>
    </source>
</reference>
<accession>A0A1X1J2Y8</accession>
<dbReference type="EMBL" id="NCUX01000028">
    <property type="protein sequence ID" value="ORO79751.1"/>
    <property type="molecule type" value="Genomic_DNA"/>
</dbReference>
<keyword evidence="2" id="KW-1133">Transmembrane helix</keyword>
<feature type="transmembrane region" description="Helical" evidence="2">
    <location>
        <begin position="47"/>
        <end position="65"/>
    </location>
</feature>
<name>A0A1X1J2Y8_STROR</name>
<dbReference type="Proteomes" id="UP000193780">
    <property type="component" value="Unassembled WGS sequence"/>
</dbReference>
<feature type="transmembrane region" description="Helical" evidence="2">
    <location>
        <begin position="77"/>
        <end position="96"/>
    </location>
</feature>
<dbReference type="AlphaFoldDB" id="A0A1X1J2Y8"/>
<evidence type="ECO:0000313" key="3">
    <source>
        <dbReference type="EMBL" id="ORO79751.1"/>
    </source>
</evidence>
<evidence type="ECO:0000256" key="2">
    <source>
        <dbReference type="SAM" id="Phobius"/>
    </source>
</evidence>
<evidence type="ECO:0000313" key="4">
    <source>
        <dbReference type="Proteomes" id="UP000193780"/>
    </source>
</evidence>
<feature type="transmembrane region" description="Helical" evidence="2">
    <location>
        <begin position="12"/>
        <end position="35"/>
    </location>
</feature>
<keyword evidence="2" id="KW-0812">Transmembrane</keyword>
<sequence>MKKYLRFLVTPGDLFNIIIILIALFLSWIGTLTILDGNIDLNSRFPIFLYTTLATLVSSILDPILEILKVESKKRKLIVILLGILASLATFCYSFYDNSIFVNLQSISKRGGFSAVSVALLLFNLTYINYQLQKIREEELNEEKRKHLEDKLKLKATLEEKIELEERVLKLEGRMNE</sequence>
<keyword evidence="1" id="KW-0175">Coiled coil</keyword>
<gene>
    <name evidence="3" type="ORF">B7708_02180</name>
</gene>
<comment type="caution">
    <text evidence="3">The sequence shown here is derived from an EMBL/GenBank/DDBJ whole genome shotgun (WGS) entry which is preliminary data.</text>
</comment>
<feature type="coiled-coil region" evidence="1">
    <location>
        <begin position="137"/>
        <end position="174"/>
    </location>
</feature>
<keyword evidence="2" id="KW-0472">Membrane</keyword>
<protein>
    <submittedName>
        <fullName evidence="3">Uncharacterized protein</fullName>
    </submittedName>
</protein>
<dbReference type="RefSeq" id="WP_084973420.1">
    <property type="nucleotide sequence ID" value="NZ_NCUX01000028.1"/>
</dbReference>